<dbReference type="EMBL" id="JBBPBN010000015">
    <property type="protein sequence ID" value="KAK9022730.1"/>
    <property type="molecule type" value="Genomic_DNA"/>
</dbReference>
<gene>
    <name evidence="2" type="ORF">V6N11_002973</name>
</gene>
<evidence type="ECO:0000256" key="1">
    <source>
        <dbReference type="SAM" id="MobiDB-lite"/>
    </source>
</evidence>
<comment type="caution">
    <text evidence="2">The sequence shown here is derived from an EMBL/GenBank/DDBJ whole genome shotgun (WGS) entry which is preliminary data.</text>
</comment>
<reference evidence="2 3" key="1">
    <citation type="journal article" date="2024" name="G3 (Bethesda)">
        <title>Genome assembly of Hibiscus sabdariffa L. provides insights into metabolisms of medicinal natural products.</title>
        <authorList>
            <person name="Kim T."/>
        </authorList>
    </citation>
    <scope>NUCLEOTIDE SEQUENCE [LARGE SCALE GENOMIC DNA]</scope>
    <source>
        <strain evidence="2">TK-2024</strain>
        <tissue evidence="2">Old leaves</tissue>
    </source>
</reference>
<feature type="region of interest" description="Disordered" evidence="1">
    <location>
        <begin position="1"/>
        <end position="22"/>
    </location>
</feature>
<accession>A0ABR2SCA6</accession>
<sequence>MEGCLDSGEGGTSGEKKDKKAEMDDCDWLTGDLVVSFRFSLTPISSEILDKSFSTVACSCVVHEPDPTD</sequence>
<organism evidence="2 3">
    <name type="scientific">Hibiscus sabdariffa</name>
    <name type="common">roselle</name>
    <dbReference type="NCBI Taxonomy" id="183260"/>
    <lineage>
        <taxon>Eukaryota</taxon>
        <taxon>Viridiplantae</taxon>
        <taxon>Streptophyta</taxon>
        <taxon>Embryophyta</taxon>
        <taxon>Tracheophyta</taxon>
        <taxon>Spermatophyta</taxon>
        <taxon>Magnoliopsida</taxon>
        <taxon>eudicotyledons</taxon>
        <taxon>Gunneridae</taxon>
        <taxon>Pentapetalae</taxon>
        <taxon>rosids</taxon>
        <taxon>malvids</taxon>
        <taxon>Malvales</taxon>
        <taxon>Malvaceae</taxon>
        <taxon>Malvoideae</taxon>
        <taxon>Hibiscus</taxon>
    </lineage>
</organism>
<evidence type="ECO:0000313" key="3">
    <source>
        <dbReference type="Proteomes" id="UP001396334"/>
    </source>
</evidence>
<keyword evidence="3" id="KW-1185">Reference proteome</keyword>
<protein>
    <submittedName>
        <fullName evidence="2">Uncharacterized protein</fullName>
    </submittedName>
</protein>
<name>A0ABR2SCA6_9ROSI</name>
<proteinExistence type="predicted"/>
<dbReference type="Proteomes" id="UP001396334">
    <property type="component" value="Unassembled WGS sequence"/>
</dbReference>
<evidence type="ECO:0000313" key="2">
    <source>
        <dbReference type="EMBL" id="KAK9022730.1"/>
    </source>
</evidence>